<dbReference type="RefSeq" id="XP_019710004.2">
    <property type="nucleotide sequence ID" value="XM_019854445.2"/>
</dbReference>
<name>A0A6J0PQK8_ELAGV</name>
<dbReference type="GO" id="GO:0006508">
    <property type="term" value="P:proteolysis"/>
    <property type="evidence" value="ECO:0007669"/>
    <property type="project" value="InterPro"/>
</dbReference>
<accession>A0A6J0PQK8</accession>
<keyword evidence="6" id="KW-1185">Reference proteome</keyword>
<dbReference type="FunCoup" id="A0A6J0PQK8">
    <property type="interactions" value="697"/>
</dbReference>
<evidence type="ECO:0000256" key="4">
    <source>
        <dbReference type="ARBA" id="ARBA00023180"/>
    </source>
</evidence>
<dbReference type="Gene3D" id="3.40.50.12670">
    <property type="match status" value="1"/>
</dbReference>
<evidence type="ECO:0000313" key="7">
    <source>
        <dbReference type="RefSeq" id="XP_019710004.2"/>
    </source>
</evidence>
<proteinExistence type="inferred from homology"/>
<dbReference type="SUPFAM" id="SSF53474">
    <property type="entry name" value="alpha/beta-Hydrolases"/>
    <property type="match status" value="2"/>
</dbReference>
<feature type="signal peptide" evidence="5">
    <location>
        <begin position="1"/>
        <end position="36"/>
    </location>
</feature>
<dbReference type="FunFam" id="3.40.50.1820:FF:000148">
    <property type="entry name" value="Serine carboxypeptidase-like 11"/>
    <property type="match status" value="1"/>
</dbReference>
<keyword evidence="4" id="KW-0325">Glycoprotein</keyword>
<evidence type="ECO:0000256" key="3">
    <source>
        <dbReference type="ARBA" id="ARBA00022729"/>
    </source>
</evidence>
<organism evidence="6 7">
    <name type="scientific">Elaeis guineensis var. tenera</name>
    <name type="common">Oil palm</name>
    <dbReference type="NCBI Taxonomy" id="51953"/>
    <lineage>
        <taxon>Eukaryota</taxon>
        <taxon>Viridiplantae</taxon>
        <taxon>Streptophyta</taxon>
        <taxon>Embryophyta</taxon>
        <taxon>Tracheophyta</taxon>
        <taxon>Spermatophyta</taxon>
        <taxon>Magnoliopsida</taxon>
        <taxon>Liliopsida</taxon>
        <taxon>Arecaceae</taxon>
        <taxon>Arecoideae</taxon>
        <taxon>Cocoseae</taxon>
        <taxon>Elaeidinae</taxon>
        <taxon>Elaeis</taxon>
    </lineage>
</organism>
<dbReference type="Proteomes" id="UP000504607">
    <property type="component" value="Chromosome 13"/>
</dbReference>
<dbReference type="Gene3D" id="3.40.50.11320">
    <property type="match status" value="1"/>
</dbReference>
<reference evidence="7" key="1">
    <citation type="submission" date="2025-08" db="UniProtKB">
        <authorList>
            <consortium name="RefSeq"/>
        </authorList>
    </citation>
    <scope>IDENTIFICATION</scope>
</reference>
<dbReference type="OrthoDB" id="443318at2759"/>
<evidence type="ECO:0000256" key="1">
    <source>
        <dbReference type="ARBA" id="ARBA00009431"/>
    </source>
</evidence>
<evidence type="ECO:0000313" key="6">
    <source>
        <dbReference type="Proteomes" id="UP000504607"/>
    </source>
</evidence>
<dbReference type="Gene3D" id="3.40.50.1820">
    <property type="entry name" value="alpha/beta hydrolase"/>
    <property type="match status" value="1"/>
</dbReference>
<dbReference type="PROSITE" id="PS00560">
    <property type="entry name" value="CARBOXYPEPT_SER_HIS"/>
    <property type="match status" value="1"/>
</dbReference>
<dbReference type="InterPro" id="IPR029058">
    <property type="entry name" value="AB_hydrolase_fold"/>
</dbReference>
<comment type="similarity">
    <text evidence="1">Belongs to the peptidase S10 family.</text>
</comment>
<dbReference type="InParanoid" id="A0A6J0PQK8"/>
<evidence type="ECO:0000256" key="5">
    <source>
        <dbReference type="SAM" id="SignalP"/>
    </source>
</evidence>
<keyword evidence="2" id="KW-0964">Secreted</keyword>
<sequence length="532" mass="59314">MSVAMEARELSSSLAALSILFVPLLTIFSCPSPVSALNTITHLPGFHGTLPFYLETGYVKVDEVNDAQLFYYFIKSESKPEEDPLMVWLTGGPGCSAFSGLVYEIGPLKFDVAGYTEGLPTLVYNPYSWTKVCNIIFLDSPVGTGFSYSSVEKSYETGDTKAAQQVHTFLRKWLIDHPEFLSNPLYIGGDSYSGIVVPVVAQEIAKGDRDGDELLYNLKGYLVGNPVTDEKFDNGAFVPYAHGMGLISDELYESTKKSCGGEYASPRNEQCANYLQSINECIEGINEGQILEPVCFFVSPKPHIVAAYSRRLLKEDIKEFSLLKSDLPLECRSSGYLLSYFWADNDTVREVLNIHKGTVQHWQRCNYGLPYAHDIPSSLKFHLNLTSRGYRALVYSGDHDMVVPFLGTQAWIRSLNFSIVDDWRSWSADGQVAGFTRTYSNNLTFATVKGGGHTAPEYRPKECLVMLQSGDNDLAIPFLGTKKCIKSLNYIVDDWRSWHGDGQVAGHTRIHSKISNIRNSKDKMLSSSNIIR</sequence>
<dbReference type="FunFam" id="3.40.50.12670:FF:000001">
    <property type="entry name" value="Carboxypeptidase"/>
    <property type="match status" value="1"/>
</dbReference>
<dbReference type="Pfam" id="PF00450">
    <property type="entry name" value="Peptidase_S10"/>
    <property type="match status" value="1"/>
</dbReference>
<dbReference type="AlphaFoldDB" id="A0A6J0PQK8"/>
<dbReference type="InterPro" id="IPR033124">
    <property type="entry name" value="Ser_caboxypep_his_AS"/>
</dbReference>
<dbReference type="PANTHER" id="PTHR11802:SF29">
    <property type="entry name" value="SERINE CARBOXYPEPTIDASE-LIKE 19"/>
    <property type="match status" value="1"/>
</dbReference>
<evidence type="ECO:0000256" key="2">
    <source>
        <dbReference type="ARBA" id="ARBA00022525"/>
    </source>
</evidence>
<feature type="chain" id="PRO_5026651767" evidence="5">
    <location>
        <begin position="37"/>
        <end position="532"/>
    </location>
</feature>
<protein>
    <submittedName>
        <fullName evidence="7">Serine carboxypeptidase-like 1 isoform X1</fullName>
    </submittedName>
</protein>
<dbReference type="InterPro" id="IPR001563">
    <property type="entry name" value="Peptidase_S10"/>
</dbReference>
<dbReference type="GO" id="GO:0019748">
    <property type="term" value="P:secondary metabolic process"/>
    <property type="evidence" value="ECO:0007669"/>
    <property type="project" value="UniProtKB-ARBA"/>
</dbReference>
<keyword evidence="3 5" id="KW-0732">Signal</keyword>
<gene>
    <name evidence="7" type="primary">LOC105055845</name>
</gene>
<dbReference type="PRINTS" id="PR00724">
    <property type="entry name" value="CRBOXYPTASEC"/>
</dbReference>
<dbReference type="GO" id="GO:0004185">
    <property type="term" value="F:serine-type carboxypeptidase activity"/>
    <property type="evidence" value="ECO:0007669"/>
    <property type="project" value="InterPro"/>
</dbReference>
<dbReference type="GO" id="GO:0016752">
    <property type="term" value="F:sinapoyltransferase activity"/>
    <property type="evidence" value="ECO:0007669"/>
    <property type="project" value="UniProtKB-ARBA"/>
</dbReference>
<dbReference type="PANTHER" id="PTHR11802">
    <property type="entry name" value="SERINE PROTEASE FAMILY S10 SERINE CARBOXYPEPTIDASE"/>
    <property type="match status" value="1"/>
</dbReference>